<evidence type="ECO:0000313" key="1">
    <source>
        <dbReference type="EMBL" id="GGB40776.1"/>
    </source>
</evidence>
<keyword evidence="2" id="KW-1185">Reference proteome</keyword>
<gene>
    <name evidence="1" type="ORF">GCM10011380_32800</name>
</gene>
<accession>A0A916WYW2</accession>
<proteinExistence type="predicted"/>
<name>A0A916WYW2_9SPHN</name>
<reference evidence="1" key="1">
    <citation type="journal article" date="2014" name="Int. J. Syst. Evol. Microbiol.">
        <title>Complete genome sequence of Corynebacterium casei LMG S-19264T (=DSM 44701T), isolated from a smear-ripened cheese.</title>
        <authorList>
            <consortium name="US DOE Joint Genome Institute (JGI-PGF)"/>
            <person name="Walter F."/>
            <person name="Albersmeier A."/>
            <person name="Kalinowski J."/>
            <person name="Ruckert C."/>
        </authorList>
    </citation>
    <scope>NUCLEOTIDE SEQUENCE</scope>
    <source>
        <strain evidence="1">CGMCC 1.15330</strain>
    </source>
</reference>
<dbReference type="RefSeq" id="WP_188660409.1">
    <property type="nucleotide sequence ID" value="NZ_BMIH01000005.1"/>
</dbReference>
<organism evidence="1 2">
    <name type="scientific">Sphingomonas metalli</name>
    <dbReference type="NCBI Taxonomy" id="1779358"/>
    <lineage>
        <taxon>Bacteria</taxon>
        <taxon>Pseudomonadati</taxon>
        <taxon>Pseudomonadota</taxon>
        <taxon>Alphaproteobacteria</taxon>
        <taxon>Sphingomonadales</taxon>
        <taxon>Sphingomonadaceae</taxon>
        <taxon>Sphingomonas</taxon>
    </lineage>
</organism>
<evidence type="ECO:0000313" key="2">
    <source>
        <dbReference type="Proteomes" id="UP000623067"/>
    </source>
</evidence>
<dbReference type="Proteomes" id="UP000623067">
    <property type="component" value="Unassembled WGS sequence"/>
</dbReference>
<dbReference type="EMBL" id="BMIH01000005">
    <property type="protein sequence ID" value="GGB40776.1"/>
    <property type="molecule type" value="Genomic_DNA"/>
</dbReference>
<sequence length="65" mass="7005">MDQPPPAAPLYGVDVADEARRIHRCFGPGGPAYVEHWRLTCGDDAGMVALLAAIETEVRRLSDGL</sequence>
<dbReference type="AlphaFoldDB" id="A0A916WYW2"/>
<reference evidence="1" key="2">
    <citation type="submission" date="2020-09" db="EMBL/GenBank/DDBJ databases">
        <authorList>
            <person name="Sun Q."/>
            <person name="Zhou Y."/>
        </authorList>
    </citation>
    <scope>NUCLEOTIDE SEQUENCE</scope>
    <source>
        <strain evidence="1">CGMCC 1.15330</strain>
    </source>
</reference>
<protein>
    <submittedName>
        <fullName evidence="1">Uncharacterized protein</fullName>
    </submittedName>
</protein>
<comment type="caution">
    <text evidence="1">The sequence shown here is derived from an EMBL/GenBank/DDBJ whole genome shotgun (WGS) entry which is preliminary data.</text>
</comment>